<dbReference type="EMBL" id="KI912112">
    <property type="protein sequence ID" value="ETS82005.1"/>
    <property type="molecule type" value="Genomic_DNA"/>
</dbReference>
<dbReference type="OrthoDB" id="64477at2759"/>
<reference evidence="4" key="1">
    <citation type="journal article" date="2015" name="BMC Genomics">
        <title>Genomic and transcriptomic analysis of the endophytic fungus Pestalotiopsis fici reveals its lifestyle and high potential for synthesis of natural products.</title>
        <authorList>
            <person name="Wang X."/>
            <person name="Zhang X."/>
            <person name="Liu L."/>
            <person name="Xiang M."/>
            <person name="Wang W."/>
            <person name="Sun X."/>
            <person name="Che Y."/>
            <person name="Guo L."/>
            <person name="Liu G."/>
            <person name="Guo L."/>
            <person name="Wang C."/>
            <person name="Yin W.B."/>
            <person name="Stadler M."/>
            <person name="Zhang X."/>
            <person name="Liu X."/>
        </authorList>
    </citation>
    <scope>NUCLEOTIDE SEQUENCE [LARGE SCALE GENOMIC DNA]</scope>
    <source>
        <strain evidence="4">W106-1 / CGMCC3.15140</strain>
    </source>
</reference>
<dbReference type="KEGG" id="pfy:PFICI_07007"/>
<name>W3X7H0_PESFW</name>
<accession>W3X7H0</accession>
<sequence>MEAMEAAFSGAFKTKRLVFRAIEETEAHKDWIFKNLWNDPVNFGLATPCVFTPQSRKGFNKDFESIMNNTLVAVFICLPAQKAGDQGAKQSDEADEKGEKTEDEEDTKIGMLVMNKFANLTFRRRTGIGIQIIEEHQNKGYGREAINWAVDWAFTFGDMHRVDIGTVSYNKRAAALYESIGFKPEGVKRETVFMNRQWYDLIDFGMLVHEWEKLRGLDGSEHGRTELAK</sequence>
<dbReference type="SUPFAM" id="SSF55729">
    <property type="entry name" value="Acyl-CoA N-acyltransferases (Nat)"/>
    <property type="match status" value="1"/>
</dbReference>
<dbReference type="PANTHER" id="PTHR43415">
    <property type="entry name" value="SPERMIDINE N(1)-ACETYLTRANSFERASE"/>
    <property type="match status" value="1"/>
</dbReference>
<organism evidence="3 4">
    <name type="scientific">Pestalotiopsis fici (strain W106-1 / CGMCC3.15140)</name>
    <dbReference type="NCBI Taxonomy" id="1229662"/>
    <lineage>
        <taxon>Eukaryota</taxon>
        <taxon>Fungi</taxon>
        <taxon>Dikarya</taxon>
        <taxon>Ascomycota</taxon>
        <taxon>Pezizomycotina</taxon>
        <taxon>Sordariomycetes</taxon>
        <taxon>Xylariomycetidae</taxon>
        <taxon>Amphisphaeriales</taxon>
        <taxon>Sporocadaceae</taxon>
        <taxon>Pestalotiopsis</taxon>
    </lineage>
</organism>
<feature type="domain" description="N-acetyltransferase" evidence="2">
    <location>
        <begin position="61"/>
        <end position="199"/>
    </location>
</feature>
<evidence type="ECO:0000313" key="4">
    <source>
        <dbReference type="Proteomes" id="UP000030651"/>
    </source>
</evidence>
<dbReference type="InParanoid" id="W3X7H0"/>
<dbReference type="PROSITE" id="PS51186">
    <property type="entry name" value="GNAT"/>
    <property type="match status" value="1"/>
</dbReference>
<dbReference type="HOGENOM" id="CLU_013985_3_2_1"/>
<gene>
    <name evidence="3" type="ORF">PFICI_07007</name>
</gene>
<feature type="compositionally biased region" description="Acidic residues" evidence="1">
    <location>
        <begin position="93"/>
        <end position="105"/>
    </location>
</feature>
<evidence type="ECO:0000256" key="1">
    <source>
        <dbReference type="SAM" id="MobiDB-lite"/>
    </source>
</evidence>
<dbReference type="GO" id="GO:0016747">
    <property type="term" value="F:acyltransferase activity, transferring groups other than amino-acyl groups"/>
    <property type="evidence" value="ECO:0007669"/>
    <property type="project" value="InterPro"/>
</dbReference>
<dbReference type="Proteomes" id="UP000030651">
    <property type="component" value="Unassembled WGS sequence"/>
</dbReference>
<keyword evidence="4" id="KW-1185">Reference proteome</keyword>
<proteinExistence type="predicted"/>
<dbReference type="eggNOG" id="ENOG502RY5I">
    <property type="taxonomic scope" value="Eukaryota"/>
</dbReference>
<dbReference type="InterPro" id="IPR000182">
    <property type="entry name" value="GNAT_dom"/>
</dbReference>
<dbReference type="GeneID" id="19272020"/>
<evidence type="ECO:0000313" key="3">
    <source>
        <dbReference type="EMBL" id="ETS82005.1"/>
    </source>
</evidence>
<dbReference type="AlphaFoldDB" id="W3X7H0"/>
<dbReference type="PANTHER" id="PTHR43415:SF3">
    <property type="entry name" value="GNAT-FAMILY ACETYLTRANSFERASE"/>
    <property type="match status" value="1"/>
</dbReference>
<dbReference type="Gene3D" id="3.40.630.30">
    <property type="match status" value="1"/>
</dbReference>
<dbReference type="RefSeq" id="XP_007833779.1">
    <property type="nucleotide sequence ID" value="XM_007835588.1"/>
</dbReference>
<dbReference type="OMA" id="GTLCIGW"/>
<evidence type="ECO:0000259" key="2">
    <source>
        <dbReference type="PROSITE" id="PS51186"/>
    </source>
</evidence>
<protein>
    <recommendedName>
        <fullName evidence="2">N-acetyltransferase domain-containing protein</fullName>
    </recommendedName>
</protein>
<dbReference type="Pfam" id="PF00583">
    <property type="entry name" value="Acetyltransf_1"/>
    <property type="match status" value="1"/>
</dbReference>
<feature type="region of interest" description="Disordered" evidence="1">
    <location>
        <begin position="86"/>
        <end position="105"/>
    </location>
</feature>
<dbReference type="InterPro" id="IPR016181">
    <property type="entry name" value="Acyl_CoA_acyltransferase"/>
</dbReference>